<comment type="subcellular location">
    <subcellularLocation>
        <location evidence="1">Cell membrane</location>
        <topology evidence="1">Peripheral membrane protein</topology>
    </subcellularLocation>
</comment>
<dbReference type="GO" id="GO:0016887">
    <property type="term" value="F:ATP hydrolysis activity"/>
    <property type="evidence" value="ECO:0007669"/>
    <property type="project" value="InterPro"/>
</dbReference>
<evidence type="ECO:0000259" key="10">
    <source>
        <dbReference type="PROSITE" id="PS50893"/>
    </source>
</evidence>
<dbReference type="PANTHER" id="PTHR43297">
    <property type="entry name" value="OLIGOPEPTIDE TRANSPORT ATP-BINDING PROTEIN APPD"/>
    <property type="match status" value="1"/>
</dbReference>
<evidence type="ECO:0000256" key="8">
    <source>
        <dbReference type="ARBA" id="ARBA00022967"/>
    </source>
</evidence>
<evidence type="ECO:0000256" key="6">
    <source>
        <dbReference type="ARBA" id="ARBA00022741"/>
    </source>
</evidence>
<keyword evidence="5" id="KW-0997">Cell inner membrane</keyword>
<feature type="domain" description="ABC transporter" evidence="10">
    <location>
        <begin position="5"/>
        <end position="250"/>
    </location>
</feature>
<dbReference type="PANTHER" id="PTHR43297:SF14">
    <property type="entry name" value="ATPASE AAA-TYPE CORE DOMAIN-CONTAINING PROTEIN"/>
    <property type="match status" value="1"/>
</dbReference>
<dbReference type="Proteomes" id="UP000238217">
    <property type="component" value="Unassembled WGS sequence"/>
</dbReference>
<evidence type="ECO:0000256" key="2">
    <source>
        <dbReference type="ARBA" id="ARBA00005417"/>
    </source>
</evidence>
<protein>
    <submittedName>
        <fullName evidence="11">Peptide/nickel transport system ATP-binding protein</fullName>
    </submittedName>
</protein>
<keyword evidence="4" id="KW-1003">Cell membrane</keyword>
<reference evidence="11 12" key="1">
    <citation type="submission" date="2018-03" db="EMBL/GenBank/DDBJ databases">
        <title>Comparative analysis of microorganisms from saline springs in Andes Mountain Range, Colombia.</title>
        <authorList>
            <person name="Rubin E."/>
        </authorList>
    </citation>
    <scope>NUCLEOTIDE SEQUENCE [LARGE SCALE GENOMIC DNA]</scope>
    <source>
        <strain evidence="11 12">CG 35</strain>
    </source>
</reference>
<dbReference type="SMART" id="SM00382">
    <property type="entry name" value="AAA"/>
    <property type="match status" value="1"/>
</dbReference>
<keyword evidence="3" id="KW-0813">Transport</keyword>
<proteinExistence type="inferred from homology"/>
<dbReference type="InterPro" id="IPR017871">
    <property type="entry name" value="ABC_transporter-like_CS"/>
</dbReference>
<comment type="caution">
    <text evidence="11">The sequence shown here is derived from an EMBL/GenBank/DDBJ whole genome shotgun (WGS) entry which is preliminary data.</text>
</comment>
<dbReference type="InterPro" id="IPR050388">
    <property type="entry name" value="ABC_Ni/Peptide_Import"/>
</dbReference>
<dbReference type="GO" id="GO:0005524">
    <property type="term" value="F:ATP binding"/>
    <property type="evidence" value="ECO:0007669"/>
    <property type="project" value="UniProtKB-KW"/>
</dbReference>
<comment type="similarity">
    <text evidence="2">Belongs to the ABC transporter superfamily.</text>
</comment>
<accession>A0A2T0YBK8</accession>
<dbReference type="EMBL" id="PVTY01000026">
    <property type="protein sequence ID" value="PRZ12014.1"/>
    <property type="molecule type" value="Genomic_DNA"/>
</dbReference>
<dbReference type="PROSITE" id="PS00211">
    <property type="entry name" value="ABC_TRANSPORTER_1"/>
    <property type="match status" value="1"/>
</dbReference>
<keyword evidence="8" id="KW-1278">Translocase</keyword>
<dbReference type="RefSeq" id="WP_181256036.1">
    <property type="nucleotide sequence ID" value="NZ_PVTY01000026.1"/>
</dbReference>
<evidence type="ECO:0000313" key="12">
    <source>
        <dbReference type="Proteomes" id="UP000238217"/>
    </source>
</evidence>
<sequence>MHTAIKTHALSVHSEDGTTLLNEVDLNVTVGERVALMGRSGSGKSLLSSCLAGGLSPVLRRTGIVEIQGNPVKNSHVGRIPRVAVVRQDSSEALNPLVRIGPQLMLPLKVSRRNAAPAGGSGQLLKRVLELLEAVGLPDGHRITRSFPAQLSGGQRQRVCIALALACEPEILVADEPTTALDVVSQATVMEALSANIAPSCTLIFVTHDLTVASTLCERAVVMDSGRIVEDKPMHHLIISPDHALSVSLVTEAVRRSEVSA</sequence>
<evidence type="ECO:0000256" key="1">
    <source>
        <dbReference type="ARBA" id="ARBA00004202"/>
    </source>
</evidence>
<evidence type="ECO:0000256" key="7">
    <source>
        <dbReference type="ARBA" id="ARBA00022840"/>
    </source>
</evidence>
<dbReference type="Pfam" id="PF00005">
    <property type="entry name" value="ABC_tran"/>
    <property type="match status" value="1"/>
</dbReference>
<gene>
    <name evidence="11" type="ORF">BCL67_12616</name>
</gene>
<keyword evidence="9" id="KW-0472">Membrane</keyword>
<keyword evidence="7 11" id="KW-0067">ATP-binding</keyword>
<dbReference type="Gene3D" id="3.40.50.300">
    <property type="entry name" value="P-loop containing nucleotide triphosphate hydrolases"/>
    <property type="match status" value="1"/>
</dbReference>
<dbReference type="InterPro" id="IPR003439">
    <property type="entry name" value="ABC_transporter-like_ATP-bd"/>
</dbReference>
<dbReference type="AlphaFoldDB" id="A0A2T0YBK8"/>
<organism evidence="11 12">
    <name type="scientific">Nesterenkonia sandarakina</name>
    <dbReference type="NCBI Taxonomy" id="272918"/>
    <lineage>
        <taxon>Bacteria</taxon>
        <taxon>Bacillati</taxon>
        <taxon>Actinomycetota</taxon>
        <taxon>Actinomycetes</taxon>
        <taxon>Micrococcales</taxon>
        <taxon>Micrococcaceae</taxon>
        <taxon>Nesterenkonia</taxon>
    </lineage>
</organism>
<dbReference type="PROSITE" id="PS50893">
    <property type="entry name" value="ABC_TRANSPORTER_2"/>
    <property type="match status" value="1"/>
</dbReference>
<evidence type="ECO:0000256" key="9">
    <source>
        <dbReference type="ARBA" id="ARBA00023136"/>
    </source>
</evidence>
<dbReference type="GO" id="GO:0005886">
    <property type="term" value="C:plasma membrane"/>
    <property type="evidence" value="ECO:0007669"/>
    <property type="project" value="UniProtKB-SubCell"/>
</dbReference>
<keyword evidence="12" id="KW-1185">Reference proteome</keyword>
<evidence type="ECO:0000256" key="5">
    <source>
        <dbReference type="ARBA" id="ARBA00022519"/>
    </source>
</evidence>
<dbReference type="InterPro" id="IPR027417">
    <property type="entry name" value="P-loop_NTPase"/>
</dbReference>
<dbReference type="SUPFAM" id="SSF52540">
    <property type="entry name" value="P-loop containing nucleoside triphosphate hydrolases"/>
    <property type="match status" value="1"/>
</dbReference>
<keyword evidence="6" id="KW-0547">Nucleotide-binding</keyword>
<dbReference type="InterPro" id="IPR003593">
    <property type="entry name" value="AAA+_ATPase"/>
</dbReference>
<evidence type="ECO:0000313" key="11">
    <source>
        <dbReference type="EMBL" id="PRZ12014.1"/>
    </source>
</evidence>
<evidence type="ECO:0000256" key="4">
    <source>
        <dbReference type="ARBA" id="ARBA00022475"/>
    </source>
</evidence>
<evidence type="ECO:0000256" key="3">
    <source>
        <dbReference type="ARBA" id="ARBA00022448"/>
    </source>
</evidence>
<name>A0A2T0YBK8_9MICC</name>